<dbReference type="KEGG" id="plon:Pla110_21790"/>
<organism evidence="11 12">
    <name type="scientific">Polystyrenella longa</name>
    <dbReference type="NCBI Taxonomy" id="2528007"/>
    <lineage>
        <taxon>Bacteria</taxon>
        <taxon>Pseudomonadati</taxon>
        <taxon>Planctomycetota</taxon>
        <taxon>Planctomycetia</taxon>
        <taxon>Planctomycetales</taxon>
        <taxon>Planctomycetaceae</taxon>
        <taxon>Polystyrenella</taxon>
    </lineage>
</organism>
<keyword evidence="8" id="KW-0902">Two-component regulatory system</keyword>
<keyword evidence="6 11" id="KW-0418">Kinase</keyword>
<evidence type="ECO:0000313" key="11">
    <source>
        <dbReference type="EMBL" id="QDU80449.1"/>
    </source>
</evidence>
<dbReference type="SUPFAM" id="SSF55874">
    <property type="entry name" value="ATPase domain of HSP90 chaperone/DNA topoisomerase II/histidine kinase"/>
    <property type="match status" value="1"/>
</dbReference>
<feature type="domain" description="FHA" evidence="9">
    <location>
        <begin position="25"/>
        <end position="74"/>
    </location>
</feature>
<dbReference type="GO" id="GO:0000155">
    <property type="term" value="F:phosphorelay sensor kinase activity"/>
    <property type="evidence" value="ECO:0007669"/>
    <property type="project" value="InterPro"/>
</dbReference>
<name>A0A518CMJ6_9PLAN</name>
<dbReference type="Gene3D" id="3.30.450.40">
    <property type="match status" value="1"/>
</dbReference>
<dbReference type="CDD" id="cd00060">
    <property type="entry name" value="FHA"/>
    <property type="match status" value="1"/>
</dbReference>
<dbReference type="PANTHER" id="PTHR43065:SF10">
    <property type="entry name" value="PEROXIDE STRESS-ACTIVATED HISTIDINE KINASE MAK3"/>
    <property type="match status" value="1"/>
</dbReference>
<keyword evidence="5" id="KW-0547">Nucleotide-binding</keyword>
<evidence type="ECO:0000259" key="9">
    <source>
        <dbReference type="PROSITE" id="PS50006"/>
    </source>
</evidence>
<proteinExistence type="predicted"/>
<keyword evidence="4 11" id="KW-0808">Transferase</keyword>
<dbReference type="Gene3D" id="1.10.287.130">
    <property type="match status" value="1"/>
</dbReference>
<evidence type="ECO:0000256" key="7">
    <source>
        <dbReference type="ARBA" id="ARBA00022840"/>
    </source>
</evidence>
<comment type="catalytic activity">
    <reaction evidence="1">
        <text>ATP + protein L-histidine = ADP + protein N-phospho-L-histidine.</text>
        <dbReference type="EC" id="2.7.13.3"/>
    </reaction>
</comment>
<gene>
    <name evidence="11" type="primary">kinE_2</name>
    <name evidence="11" type="ORF">Pla110_21790</name>
</gene>
<dbReference type="CDD" id="cd00082">
    <property type="entry name" value="HisKA"/>
    <property type="match status" value="1"/>
</dbReference>
<dbReference type="SUPFAM" id="SSF47384">
    <property type="entry name" value="Homodimeric domain of signal transducing histidine kinase"/>
    <property type="match status" value="1"/>
</dbReference>
<dbReference type="Gene3D" id="3.30.565.10">
    <property type="entry name" value="Histidine kinase-like ATPase, C-terminal domain"/>
    <property type="match status" value="1"/>
</dbReference>
<evidence type="ECO:0000256" key="4">
    <source>
        <dbReference type="ARBA" id="ARBA00022679"/>
    </source>
</evidence>
<dbReference type="SUPFAM" id="SSF49879">
    <property type="entry name" value="SMAD/FHA domain"/>
    <property type="match status" value="1"/>
</dbReference>
<evidence type="ECO:0000256" key="3">
    <source>
        <dbReference type="ARBA" id="ARBA00022553"/>
    </source>
</evidence>
<dbReference type="SMART" id="SM00387">
    <property type="entry name" value="HATPase_c"/>
    <property type="match status" value="1"/>
</dbReference>
<dbReference type="PANTHER" id="PTHR43065">
    <property type="entry name" value="SENSOR HISTIDINE KINASE"/>
    <property type="match status" value="1"/>
</dbReference>
<keyword evidence="7" id="KW-0067">ATP-binding</keyword>
<keyword evidence="3" id="KW-0597">Phosphoprotein</keyword>
<evidence type="ECO:0000259" key="10">
    <source>
        <dbReference type="PROSITE" id="PS50109"/>
    </source>
</evidence>
<dbReference type="InterPro" id="IPR003018">
    <property type="entry name" value="GAF"/>
</dbReference>
<dbReference type="InterPro" id="IPR003661">
    <property type="entry name" value="HisK_dim/P_dom"/>
</dbReference>
<protein>
    <recommendedName>
        <fullName evidence="2">histidine kinase</fullName>
        <ecNumber evidence="2">2.7.13.3</ecNumber>
    </recommendedName>
</protein>
<dbReference type="InterPro" id="IPR008984">
    <property type="entry name" value="SMAD_FHA_dom_sf"/>
</dbReference>
<evidence type="ECO:0000256" key="8">
    <source>
        <dbReference type="ARBA" id="ARBA00023012"/>
    </source>
</evidence>
<dbReference type="PRINTS" id="PR00344">
    <property type="entry name" value="BCTRLSENSOR"/>
</dbReference>
<dbReference type="EC" id="2.7.13.3" evidence="2"/>
<evidence type="ECO:0000256" key="1">
    <source>
        <dbReference type="ARBA" id="ARBA00000085"/>
    </source>
</evidence>
<dbReference type="InterPro" id="IPR000253">
    <property type="entry name" value="FHA_dom"/>
</dbReference>
<dbReference type="PROSITE" id="PS50109">
    <property type="entry name" value="HIS_KIN"/>
    <property type="match status" value="1"/>
</dbReference>
<dbReference type="Pfam" id="PF01590">
    <property type="entry name" value="GAF"/>
    <property type="match status" value="1"/>
</dbReference>
<feature type="domain" description="Histidine kinase" evidence="10">
    <location>
        <begin position="340"/>
        <end position="556"/>
    </location>
</feature>
<evidence type="ECO:0000256" key="5">
    <source>
        <dbReference type="ARBA" id="ARBA00022741"/>
    </source>
</evidence>
<dbReference type="CDD" id="cd00075">
    <property type="entry name" value="HATPase"/>
    <property type="match status" value="1"/>
</dbReference>
<dbReference type="RefSeq" id="WP_231742970.1">
    <property type="nucleotide sequence ID" value="NZ_CP036281.1"/>
</dbReference>
<sequence>MTQANLLVIEGKNHGNRYDLTGRRYQIGRGSLCQIRVTDNLVSRAHATIQHKTGNFTLLDNNSSNGTLVNGKPVAEHSLTNGDRIQVGETVFLFTCDEFHSSQEIAASRISFVRQAPEFERSRIVGEVSDRTVAAFTGVNPAEGIAEQAEMVAQLTTLYQITEEVVRPTLSPDQLLDRILYLTTEVVGADRGCVLLFSPEGGKIIPRVFIDRTGQSERMPVSMSIVDYVVKKGQGVRTSDAQTDQRFDHGQSIFQAGVREAMCVPLQGRDDLLGVVYVDTTMTSEEMLYRSQEGSHFSDSKLRLLIAIGGQAALAIENHRYQNALLKAERLAAMGQTIAMLSHHIKNIMQGIRGGSYLVNNGLNDMNEELLQKGWQIVEKNQNRIYNLVMDMLTFSKERAPAYCEGDVNKLATDVEELVKGKAEEAHVIISLDLDTQIPPAWFDEEGIHRALLNIVSNAIDAVAEKQGDEGEVQIATEYDANRDRISITVEDNGPGIPAPQLEKVFNMFESTKGSRGTGLGLAVSQKILHEHNGEITVESRPGLGCKFTLNWPRMDDEHRIVESPTMA</sequence>
<dbReference type="InterPro" id="IPR003594">
    <property type="entry name" value="HATPase_dom"/>
</dbReference>
<evidence type="ECO:0000256" key="2">
    <source>
        <dbReference type="ARBA" id="ARBA00012438"/>
    </source>
</evidence>
<dbReference type="GO" id="GO:0005524">
    <property type="term" value="F:ATP binding"/>
    <property type="evidence" value="ECO:0007669"/>
    <property type="project" value="UniProtKB-KW"/>
</dbReference>
<dbReference type="InterPro" id="IPR032030">
    <property type="entry name" value="YscD_cytoplasmic_dom"/>
</dbReference>
<dbReference type="InterPro" id="IPR005467">
    <property type="entry name" value="His_kinase_dom"/>
</dbReference>
<dbReference type="PROSITE" id="PS50006">
    <property type="entry name" value="FHA_DOMAIN"/>
    <property type="match status" value="1"/>
</dbReference>
<dbReference type="AlphaFoldDB" id="A0A518CMJ6"/>
<keyword evidence="12" id="KW-1185">Reference proteome</keyword>
<dbReference type="SMART" id="SM00065">
    <property type="entry name" value="GAF"/>
    <property type="match status" value="1"/>
</dbReference>
<dbReference type="EMBL" id="CP036281">
    <property type="protein sequence ID" value="QDU80449.1"/>
    <property type="molecule type" value="Genomic_DNA"/>
</dbReference>
<dbReference type="InterPro" id="IPR036097">
    <property type="entry name" value="HisK_dim/P_sf"/>
</dbReference>
<dbReference type="SUPFAM" id="SSF55781">
    <property type="entry name" value="GAF domain-like"/>
    <property type="match status" value="1"/>
</dbReference>
<dbReference type="InterPro" id="IPR029016">
    <property type="entry name" value="GAF-like_dom_sf"/>
</dbReference>
<evidence type="ECO:0000313" key="12">
    <source>
        <dbReference type="Proteomes" id="UP000317178"/>
    </source>
</evidence>
<dbReference type="Pfam" id="PF02518">
    <property type="entry name" value="HATPase_c"/>
    <property type="match status" value="1"/>
</dbReference>
<accession>A0A518CMJ6</accession>
<dbReference type="Gene3D" id="2.60.200.20">
    <property type="match status" value="1"/>
</dbReference>
<dbReference type="InterPro" id="IPR036890">
    <property type="entry name" value="HATPase_C_sf"/>
</dbReference>
<dbReference type="Proteomes" id="UP000317178">
    <property type="component" value="Chromosome"/>
</dbReference>
<evidence type="ECO:0000256" key="6">
    <source>
        <dbReference type="ARBA" id="ARBA00022777"/>
    </source>
</evidence>
<dbReference type="Pfam" id="PF16697">
    <property type="entry name" value="Yop-YscD_cpl"/>
    <property type="match status" value="1"/>
</dbReference>
<dbReference type="SMART" id="SM00240">
    <property type="entry name" value="FHA"/>
    <property type="match status" value="1"/>
</dbReference>
<reference evidence="11 12" key="1">
    <citation type="submission" date="2019-02" db="EMBL/GenBank/DDBJ databases">
        <title>Deep-cultivation of Planctomycetes and their phenomic and genomic characterization uncovers novel biology.</title>
        <authorList>
            <person name="Wiegand S."/>
            <person name="Jogler M."/>
            <person name="Boedeker C."/>
            <person name="Pinto D."/>
            <person name="Vollmers J."/>
            <person name="Rivas-Marin E."/>
            <person name="Kohn T."/>
            <person name="Peeters S.H."/>
            <person name="Heuer A."/>
            <person name="Rast P."/>
            <person name="Oberbeckmann S."/>
            <person name="Bunk B."/>
            <person name="Jeske O."/>
            <person name="Meyerdierks A."/>
            <person name="Storesund J.E."/>
            <person name="Kallscheuer N."/>
            <person name="Luecker S."/>
            <person name="Lage O.M."/>
            <person name="Pohl T."/>
            <person name="Merkel B.J."/>
            <person name="Hornburger P."/>
            <person name="Mueller R.-W."/>
            <person name="Bruemmer F."/>
            <person name="Labrenz M."/>
            <person name="Spormann A.M."/>
            <person name="Op den Camp H."/>
            <person name="Overmann J."/>
            <person name="Amann R."/>
            <person name="Jetten M.S.M."/>
            <person name="Mascher T."/>
            <person name="Medema M.H."/>
            <person name="Devos D.P."/>
            <person name="Kaster A.-K."/>
            <person name="Ovreas L."/>
            <person name="Rohde M."/>
            <person name="Galperin M.Y."/>
            <person name="Jogler C."/>
        </authorList>
    </citation>
    <scope>NUCLEOTIDE SEQUENCE [LARGE SCALE GENOMIC DNA]</scope>
    <source>
        <strain evidence="11 12">Pla110</strain>
    </source>
</reference>
<dbReference type="InterPro" id="IPR004358">
    <property type="entry name" value="Sig_transdc_His_kin-like_C"/>
</dbReference>